<evidence type="ECO:0000313" key="4">
    <source>
        <dbReference type="Ensembl" id="ENSPMRP00000032434.1"/>
    </source>
</evidence>
<feature type="region of interest" description="Disordered" evidence="1">
    <location>
        <begin position="651"/>
        <end position="676"/>
    </location>
</feature>
<accession>A0A670KA14</accession>
<evidence type="ECO:0000313" key="5">
    <source>
        <dbReference type="Proteomes" id="UP000472272"/>
    </source>
</evidence>
<dbReference type="Gene3D" id="1.25.40.10">
    <property type="entry name" value="Tetratricopeptide repeat domain"/>
    <property type="match status" value="1"/>
</dbReference>
<reference evidence="4 5" key="1">
    <citation type="journal article" date="2019" name="Proc. Natl. Acad. Sci. U.S.A.">
        <title>Regulatory changes in pterin and carotenoid genes underlie balanced color polymorphisms in the wall lizard.</title>
        <authorList>
            <person name="Andrade P."/>
            <person name="Pinho C."/>
            <person name="Perez I de Lanuza G."/>
            <person name="Afonso S."/>
            <person name="Brejcha J."/>
            <person name="Rubin C.J."/>
            <person name="Wallerman O."/>
            <person name="Pereira P."/>
            <person name="Sabatino S.J."/>
            <person name="Bellati A."/>
            <person name="Pellitteri-Rosa D."/>
            <person name="Bosakova Z."/>
            <person name="Bunikis I."/>
            <person name="Carretero M.A."/>
            <person name="Feiner N."/>
            <person name="Marsik P."/>
            <person name="Pauperio F."/>
            <person name="Salvi D."/>
            <person name="Soler L."/>
            <person name="While G.M."/>
            <person name="Uller T."/>
            <person name="Font E."/>
            <person name="Andersson L."/>
            <person name="Carneiro M."/>
        </authorList>
    </citation>
    <scope>NUCLEOTIDE SEQUENCE</scope>
</reference>
<reference evidence="4" key="3">
    <citation type="submission" date="2025-09" db="UniProtKB">
        <authorList>
            <consortium name="Ensembl"/>
        </authorList>
    </citation>
    <scope>IDENTIFICATION</scope>
</reference>
<dbReference type="InterPro" id="IPR043866">
    <property type="entry name" value="TTC3/DZIP3_dom"/>
</dbReference>
<reference evidence="4" key="2">
    <citation type="submission" date="2025-08" db="UniProtKB">
        <authorList>
            <consortium name="Ensembl"/>
        </authorList>
    </citation>
    <scope>IDENTIFICATION</scope>
</reference>
<protein>
    <recommendedName>
        <fullName evidence="6">RING-type E3 ubiquitin transferase</fullName>
    </recommendedName>
</protein>
<dbReference type="Pfam" id="PF19179">
    <property type="entry name" value="TTC3_DZIP3_dom"/>
    <property type="match status" value="1"/>
</dbReference>
<feature type="domain" description="E3 ubiquitin-protein ligase TTC3 winged helix turn helix" evidence="3">
    <location>
        <begin position="533"/>
        <end position="651"/>
    </location>
</feature>
<dbReference type="PANTHER" id="PTHR17550:SF4">
    <property type="entry name" value="E3 UBIQUITIN-PROTEIN LIGASE TTC3"/>
    <property type="match status" value="1"/>
</dbReference>
<organism evidence="4 5">
    <name type="scientific">Podarcis muralis</name>
    <name type="common">Wall lizard</name>
    <name type="synonym">Lacerta muralis</name>
    <dbReference type="NCBI Taxonomy" id="64176"/>
    <lineage>
        <taxon>Eukaryota</taxon>
        <taxon>Metazoa</taxon>
        <taxon>Chordata</taxon>
        <taxon>Craniata</taxon>
        <taxon>Vertebrata</taxon>
        <taxon>Euteleostomi</taxon>
        <taxon>Lepidosauria</taxon>
        <taxon>Squamata</taxon>
        <taxon>Bifurcata</taxon>
        <taxon>Unidentata</taxon>
        <taxon>Episquamata</taxon>
        <taxon>Laterata</taxon>
        <taxon>Lacertibaenia</taxon>
        <taxon>Lacertidae</taxon>
        <taxon>Podarcis</taxon>
    </lineage>
</organism>
<dbReference type="Proteomes" id="UP000472272">
    <property type="component" value="Chromosome 4"/>
</dbReference>
<evidence type="ECO:0008006" key="6">
    <source>
        <dbReference type="Google" id="ProtNLM"/>
    </source>
</evidence>
<dbReference type="GO" id="GO:0016567">
    <property type="term" value="P:protein ubiquitination"/>
    <property type="evidence" value="ECO:0007669"/>
    <property type="project" value="UniProtKB-UniPathway"/>
</dbReference>
<evidence type="ECO:0000256" key="1">
    <source>
        <dbReference type="SAM" id="MobiDB-lite"/>
    </source>
</evidence>
<dbReference type="InterPro" id="IPR011990">
    <property type="entry name" value="TPR-like_helical_dom_sf"/>
</dbReference>
<dbReference type="Ensembl" id="ENSPMRT00000034391.1">
    <property type="protein sequence ID" value="ENSPMRP00000032434.1"/>
    <property type="gene ID" value="ENSPMRG00000021012.1"/>
</dbReference>
<keyword evidence="5" id="KW-1185">Reference proteome</keyword>
<dbReference type="SUPFAM" id="SSF48452">
    <property type="entry name" value="TPR-like"/>
    <property type="match status" value="1"/>
</dbReference>
<dbReference type="Pfam" id="PF24812">
    <property type="entry name" value="WHD_TTC3"/>
    <property type="match status" value="1"/>
</dbReference>
<feature type="domain" description="E3 ubiquitin-protein ligase TTC3/DZIP3" evidence="2">
    <location>
        <begin position="158"/>
        <end position="272"/>
    </location>
</feature>
<proteinExistence type="predicted"/>
<dbReference type="OMA" id="HISRNAG"/>
<name>A0A670KA14_PODMU</name>
<dbReference type="AlphaFoldDB" id="A0A670KA14"/>
<evidence type="ECO:0000259" key="3">
    <source>
        <dbReference type="Pfam" id="PF24812"/>
    </source>
</evidence>
<sequence length="878" mass="99691">LLGEHKKALEANEKGQELCRNNPEGIKDLIQQHEKFKKQIDEMRGNLSSLGLSLNTVKYFPLKFAVVDYVVILYGYATALLGIGQPEELTKAKDHFNNIIEKYEKVRFDCLAHYGIGKVYLRQNRFSEALDQFLKSKTMVSHKIVPGVLTWPTTSIVIEETRTEKFQVILQDHIEECRFPPAPHAVCRYQQCQAQKIKIYFSDPDFKGFIRVTCCEQCKVEFHVSCWKKLKAARYTDKTEKDFLRELCFTPDCSGLISNIAVFSSSGLIKCENTLIPPPPVGSCVSVMYHSRFCFCFLILGSGGGLVHKNYFAGDRVLQLIMQNFEKIRRGVHDGFKLLNELFSWWVIGEADHTRFSTNCVTSVEVMDQIVSSVIDKNNRVATRIFVHVLSELEEVDPRLHDLMKHLDSNGLKATKQFFAKYGTCILQLDLDFIAVLWNEKYGIKLGREFTCTSPDMIDELSLIELRCFLWLLEENRENFPSLLQYLDDYFDNMGKYTRMTKGIGSFPFIRSLLFLKSVLCLPNSFMNPRDPFRIPDGLNEHVAIFEALYNNFSSGSSYQRILDNYPDPTCESLYDYFSQILEEHGPMEIDNPLLVGEYEHFPADTRKIVEDAGGLKSFLLESLRFVMIGNLIGLMKHSVMLKENADVTGAAERTKNEETSSASLHSQENSKPRLNPAAKEFQPTSYINNPYVSVSTNTPAHDTLEYMTTSHSTFSPFVPTYSLSTPVTDMIAASLPMPDASLPSALPQSHPIFLNEIQSEYQNERTLPTIPEMLDILEQSNYIYSDAFLDSDPEVTSSEDGEDILVAKDEVQLSALSDICSCENNPDNIENNSNEAGCDSVTKIETTNKSAARNKPRSRMIAIQVRIISCAQYSLWS</sequence>
<feature type="compositionally biased region" description="Polar residues" evidence="1">
    <location>
        <begin position="660"/>
        <end position="670"/>
    </location>
</feature>
<dbReference type="InterPro" id="IPR056871">
    <property type="entry name" value="WH_TTC3"/>
</dbReference>
<evidence type="ECO:0000259" key="2">
    <source>
        <dbReference type="Pfam" id="PF19179"/>
    </source>
</evidence>
<dbReference type="UniPathway" id="UPA00143"/>
<dbReference type="GeneTree" id="ENSGT00940000154465"/>
<dbReference type="PANTHER" id="PTHR17550">
    <property type="entry name" value="E3 UBIQUITIN-PROTEIN LIGASE TTC3"/>
    <property type="match status" value="1"/>
</dbReference>